<protein>
    <submittedName>
        <fullName evidence="1">Uncharacterized protein</fullName>
    </submittedName>
</protein>
<dbReference type="EMBL" id="CP064748">
    <property type="protein sequence ID" value="QPC62173.1"/>
    <property type="molecule type" value="Genomic_DNA"/>
</dbReference>
<name>A0A2T4GJK8_FUSCU</name>
<dbReference type="EMBL" id="PVEM01000012">
    <property type="protein sequence ID" value="PTD03767.1"/>
    <property type="molecule type" value="Genomic_DNA"/>
</dbReference>
<reference evidence="2" key="2">
    <citation type="submission" date="2020-11" db="EMBL/GenBank/DDBJ databases">
        <title>The chromosome-scale genome resource for two endophytic Fusarium species: F. culmorum and F. pseudograminearum.</title>
        <authorList>
            <person name="Yuan Z."/>
        </authorList>
    </citation>
    <scope>NUCLEOTIDE SEQUENCE</scope>
    <source>
        <strain evidence="2">Class2-1B</strain>
    </source>
</reference>
<dbReference type="Proteomes" id="UP000241587">
    <property type="component" value="Unassembled WGS sequence"/>
</dbReference>
<gene>
    <name evidence="1" type="ORF">FCULG_00001684</name>
    <name evidence="2" type="ORF">HYE67_004404</name>
</gene>
<dbReference type="OMA" id="TLIMECL"/>
<dbReference type="AlphaFoldDB" id="A0A2T4GJK8"/>
<dbReference type="Proteomes" id="UP000663297">
    <property type="component" value="Chromosome 2"/>
</dbReference>
<sequence>MDHCNDSVGHGHSGFTLSSQQRVKLGLMRIRKQTESIMIQELDPQVINTLRIIRITQVLYTTVFLMGLEYITVRKANKPLVQQSSQGFTSYLNLIYQTSARLQRCNAGILDAPWRKIYLHILWLGTRFKLCLSVGVQCSYGMMLTLIMECLLPDTPPIVAYNGVREYGAARFHNFVPQSPITRVFQALGQQQPTQ</sequence>
<evidence type="ECO:0000313" key="3">
    <source>
        <dbReference type="Proteomes" id="UP000241587"/>
    </source>
</evidence>
<reference evidence="1 3" key="1">
    <citation type="submission" date="2018-02" db="EMBL/GenBank/DDBJ databases">
        <title>Fusarium culmorum secondary metabolites in fungal-bacterial-plant interactions.</title>
        <authorList>
            <person name="Schmidt R."/>
        </authorList>
    </citation>
    <scope>NUCLEOTIDE SEQUENCE [LARGE SCALE GENOMIC DNA]</scope>
    <source>
        <strain evidence="1 3">PV</strain>
    </source>
</reference>
<accession>A0A2T4GJK8</accession>
<proteinExistence type="predicted"/>
<evidence type="ECO:0000313" key="2">
    <source>
        <dbReference type="EMBL" id="QPC62173.1"/>
    </source>
</evidence>
<dbReference type="OrthoDB" id="10451932at2759"/>
<keyword evidence="3" id="KW-1185">Reference proteome</keyword>
<evidence type="ECO:0000313" key="1">
    <source>
        <dbReference type="EMBL" id="PTD03767.1"/>
    </source>
</evidence>
<organism evidence="1 3">
    <name type="scientific">Fusarium culmorum</name>
    <dbReference type="NCBI Taxonomy" id="5516"/>
    <lineage>
        <taxon>Eukaryota</taxon>
        <taxon>Fungi</taxon>
        <taxon>Dikarya</taxon>
        <taxon>Ascomycota</taxon>
        <taxon>Pezizomycotina</taxon>
        <taxon>Sordariomycetes</taxon>
        <taxon>Hypocreomycetidae</taxon>
        <taxon>Hypocreales</taxon>
        <taxon>Nectriaceae</taxon>
        <taxon>Fusarium</taxon>
    </lineage>
</organism>